<dbReference type="Gene3D" id="3.40.720.10">
    <property type="entry name" value="Alkaline Phosphatase, subunit A"/>
    <property type="match status" value="1"/>
</dbReference>
<dbReference type="InterPro" id="IPR012160">
    <property type="entry name" value="LtaS-like"/>
</dbReference>
<accession>A0A0V8GFZ4</accession>
<evidence type="ECO:0000313" key="13">
    <source>
        <dbReference type="EMBL" id="KSU49200.1"/>
    </source>
</evidence>
<feature type="binding site" evidence="10">
    <location>
        <position position="487"/>
    </location>
    <ligand>
        <name>Mn(2+)</name>
        <dbReference type="ChEBI" id="CHEBI:29035"/>
    </ligand>
</feature>
<gene>
    <name evidence="13" type="ORF">AS033_07450</name>
</gene>
<keyword evidence="9" id="KW-0464">Manganese</keyword>
<dbReference type="CDD" id="cd16015">
    <property type="entry name" value="LTA_synthase"/>
    <property type="match status" value="1"/>
</dbReference>
<protein>
    <recommendedName>
        <fullName evidence="12">Sulfatase N-terminal domain-containing protein</fullName>
    </recommendedName>
</protein>
<feature type="binding site" evidence="10">
    <location>
        <position position="488"/>
    </location>
    <ligand>
        <name>Mn(2+)</name>
        <dbReference type="ChEBI" id="CHEBI:29035"/>
    </ligand>
</feature>
<evidence type="ECO:0000256" key="5">
    <source>
        <dbReference type="ARBA" id="ARBA00022989"/>
    </source>
</evidence>
<evidence type="ECO:0000256" key="4">
    <source>
        <dbReference type="ARBA" id="ARBA00022692"/>
    </source>
</evidence>
<dbReference type="SUPFAM" id="SSF53649">
    <property type="entry name" value="Alkaline phosphatase-like"/>
    <property type="match status" value="1"/>
</dbReference>
<sequence>MQQDANIWSRMRLKMGQGVRSTYKEHKLFWIATLLIWLKTYLAYTLFFNVPVTNSAQAFILLINPISSALFMFGFSFFFRGNVQKWFIYGTLFVATLILYADIIFFRFFNDYLTLPVLFQTSNAETVSASLGSLLNWSDLLIVGDLIILPFFLRKMDMSKNVASRGRAILAFVAAVVVFLGNLTLAETERPELLTRAFDRELLVKNIGTFNFHMYDALIQSKTSAQKALADSSELSEVQSFIDSKHAEPNPAMFGKYKGKNVIVVSFESAQSFAVGLKAPNGQEIIPNLNKLIKESHSWDNFYHNTGQGKTADAEFILENSIYPLGRGAAFFTNGENEFRATPEMLKEDGYYSAVFHANNKSFWNRDIVYNSFGVDRFFSETDYDLGDPADLTEWGLLDDKFFEQSLPMLKDLPRPFYSKFITLTNHYPFEMPKPEDELVPPLETSSTTLNHYVQALAYQDMALGKFIEGLKKDGTWDDTIFMVYGDHYGISTNHNAAMAELMNKDELTPYDVAQLQRVPFVIHLPGQTKGVKHEDVASQIDIKPTLLHLLGQDFKNEVLFGTDLFSKQHKDYALFRDGSVITDKTVYTQETCYDRQTGEEIKDGELAEMCKQSTKQSEKELGLSDKVIYGDLLRFLQTSK</sequence>
<dbReference type="GO" id="GO:0046872">
    <property type="term" value="F:metal ion binding"/>
    <property type="evidence" value="ECO:0007669"/>
    <property type="project" value="UniProtKB-KW"/>
</dbReference>
<keyword evidence="6 7" id="KW-0472">Membrane</keyword>
<reference evidence="13 14" key="1">
    <citation type="journal article" date="2015" name="Int. J. Syst. Evol. Microbiol.">
        <title>Exiguobacterium enclense sp. nov., isolated from sediment.</title>
        <authorList>
            <person name="Dastager S.G."/>
            <person name="Mawlankar R."/>
            <person name="Sonalkar V.V."/>
            <person name="Thorat M.N."/>
            <person name="Mual P."/>
            <person name="Verma A."/>
            <person name="Krishnamurthi S."/>
            <person name="Tang S.K."/>
            <person name="Li W.J."/>
        </authorList>
    </citation>
    <scope>NUCLEOTIDE SEQUENCE [LARGE SCALE GENOMIC DNA]</scope>
    <source>
        <strain evidence="13 14">NIO-1109</strain>
    </source>
</reference>
<dbReference type="Pfam" id="PF00884">
    <property type="entry name" value="Sulfatase"/>
    <property type="match status" value="1"/>
</dbReference>
<evidence type="ECO:0000256" key="3">
    <source>
        <dbReference type="ARBA" id="ARBA00022475"/>
    </source>
</evidence>
<evidence type="ECO:0000313" key="14">
    <source>
        <dbReference type="Proteomes" id="UP000053797"/>
    </source>
</evidence>
<dbReference type="OrthoDB" id="5901192at2"/>
<evidence type="ECO:0000256" key="11">
    <source>
        <dbReference type="SAM" id="Phobius"/>
    </source>
</evidence>
<dbReference type="RefSeq" id="WP_058265103.1">
    <property type="nucleotide sequence ID" value="NZ_FMYN01000002.1"/>
</dbReference>
<dbReference type="InterPro" id="IPR017850">
    <property type="entry name" value="Alkaline_phosphatase_core_sf"/>
</dbReference>
<evidence type="ECO:0000256" key="6">
    <source>
        <dbReference type="ARBA" id="ARBA00023136"/>
    </source>
</evidence>
<comment type="similarity">
    <text evidence="2 7">Belongs to the LTA synthase family.</text>
</comment>
<proteinExistence type="inferred from homology"/>
<keyword evidence="3 7" id="KW-1003">Cell membrane</keyword>
<feature type="transmembrane region" description="Helical" evidence="11">
    <location>
        <begin position="165"/>
        <end position="185"/>
    </location>
</feature>
<dbReference type="AlphaFoldDB" id="A0A0V8GFZ4"/>
<evidence type="ECO:0000256" key="10">
    <source>
        <dbReference type="PIRSR" id="PIRSR005091-3"/>
    </source>
</evidence>
<dbReference type="PANTHER" id="PTHR47371:SF1">
    <property type="entry name" value="LIPOTEICHOIC ACID SYNTHASE-LIKE YQGS"/>
    <property type="match status" value="1"/>
</dbReference>
<feature type="domain" description="Sulfatase N-terminal" evidence="12">
    <location>
        <begin position="260"/>
        <end position="552"/>
    </location>
</feature>
<dbReference type="InterPro" id="IPR050448">
    <property type="entry name" value="OpgB/LTA_synthase_biosynth"/>
</dbReference>
<feature type="active site" evidence="8">
    <location>
        <position position="311"/>
    </location>
</feature>
<evidence type="ECO:0000256" key="9">
    <source>
        <dbReference type="PIRSR" id="PIRSR005091-2"/>
    </source>
</evidence>
<evidence type="ECO:0000256" key="1">
    <source>
        <dbReference type="ARBA" id="ARBA00004651"/>
    </source>
</evidence>
<organism evidence="13 14">
    <name type="scientific">Exiguobacterium indicum</name>
    <dbReference type="NCBI Taxonomy" id="296995"/>
    <lineage>
        <taxon>Bacteria</taxon>
        <taxon>Bacillati</taxon>
        <taxon>Bacillota</taxon>
        <taxon>Bacilli</taxon>
        <taxon>Bacillales</taxon>
        <taxon>Bacillales Family XII. Incertae Sedis</taxon>
        <taxon>Exiguobacterium</taxon>
    </lineage>
</organism>
<feature type="transmembrane region" description="Helical" evidence="11">
    <location>
        <begin position="129"/>
        <end position="153"/>
    </location>
</feature>
<feature type="binding site" evidence="9">
    <location>
        <position position="427"/>
    </location>
    <ligand>
        <name>substrate</name>
    </ligand>
</feature>
<feature type="transmembrane region" description="Helical" evidence="11">
    <location>
        <begin position="86"/>
        <end position="109"/>
    </location>
</feature>
<feature type="transmembrane region" description="Helical" evidence="11">
    <location>
        <begin position="28"/>
        <end position="47"/>
    </location>
</feature>
<keyword evidence="5 11" id="KW-1133">Transmembrane helix</keyword>
<dbReference type="EMBL" id="LNQL01000002">
    <property type="protein sequence ID" value="KSU49200.1"/>
    <property type="molecule type" value="Genomic_DNA"/>
</dbReference>
<dbReference type="InterPro" id="IPR000917">
    <property type="entry name" value="Sulfatase_N"/>
</dbReference>
<evidence type="ECO:0000256" key="7">
    <source>
        <dbReference type="PIRNR" id="PIRNR005091"/>
    </source>
</evidence>
<dbReference type="GO" id="GO:0005886">
    <property type="term" value="C:plasma membrane"/>
    <property type="evidence" value="ECO:0007669"/>
    <property type="project" value="UniProtKB-SubCell"/>
</dbReference>
<dbReference type="Gene3D" id="3.30.1120.170">
    <property type="match status" value="1"/>
</dbReference>
<name>A0A0V8GFZ4_9BACL</name>
<keyword evidence="9" id="KW-0479">Metal-binding</keyword>
<comment type="caution">
    <text evidence="13">The sequence shown here is derived from an EMBL/GenBank/DDBJ whole genome shotgun (WGS) entry which is preliminary data.</text>
</comment>
<comment type="subcellular location">
    <subcellularLocation>
        <location evidence="1">Cell membrane</location>
        <topology evidence="1">Multi-pass membrane protein</topology>
    </subcellularLocation>
</comment>
<feature type="binding site" evidence="10">
    <location>
        <position position="311"/>
    </location>
    <ligand>
        <name>Mn(2+)</name>
        <dbReference type="ChEBI" id="CHEBI:29035"/>
    </ligand>
</feature>
<evidence type="ECO:0000256" key="2">
    <source>
        <dbReference type="ARBA" id="ARBA00009983"/>
    </source>
</evidence>
<evidence type="ECO:0000259" key="12">
    <source>
        <dbReference type="Pfam" id="PF00884"/>
    </source>
</evidence>
<dbReference type="PANTHER" id="PTHR47371">
    <property type="entry name" value="LIPOTEICHOIC ACID SYNTHASE"/>
    <property type="match status" value="1"/>
</dbReference>
<keyword evidence="4 11" id="KW-0812">Transmembrane</keyword>
<feature type="transmembrane region" description="Helical" evidence="11">
    <location>
        <begin position="59"/>
        <end position="79"/>
    </location>
</feature>
<feature type="binding site" evidence="10">
    <location>
        <position position="268"/>
    </location>
    <ligand>
        <name>Mn(2+)</name>
        <dbReference type="ChEBI" id="CHEBI:29035"/>
    </ligand>
</feature>
<dbReference type="PIRSF" id="PIRSF005091">
    <property type="entry name" value="Mmb_sulf_HI1246"/>
    <property type="match status" value="1"/>
</dbReference>
<evidence type="ECO:0000256" key="8">
    <source>
        <dbReference type="PIRSR" id="PIRSR005091-1"/>
    </source>
</evidence>
<dbReference type="Proteomes" id="UP000053797">
    <property type="component" value="Unassembled WGS sequence"/>
</dbReference>